<dbReference type="Gene3D" id="1.10.10.60">
    <property type="entry name" value="Homeodomain-like"/>
    <property type="match status" value="1"/>
</dbReference>
<keyword evidence="2" id="KW-0805">Transcription regulation</keyword>
<dbReference type="GO" id="GO:0003677">
    <property type="term" value="F:DNA binding"/>
    <property type="evidence" value="ECO:0007669"/>
    <property type="project" value="UniProtKB-KW"/>
</dbReference>
<dbReference type="SUPFAM" id="SSF88659">
    <property type="entry name" value="Sigma3 and sigma4 domains of RNA polymerase sigma factors"/>
    <property type="match status" value="1"/>
</dbReference>
<dbReference type="KEGG" id="ipo:Ilyop_0452"/>
<keyword evidence="7" id="KW-1185">Reference proteome</keyword>
<dbReference type="Pfam" id="PF04198">
    <property type="entry name" value="Sugar-bind"/>
    <property type="match status" value="1"/>
</dbReference>
<dbReference type="AlphaFoldDB" id="E3HB89"/>
<evidence type="ECO:0000256" key="4">
    <source>
        <dbReference type="ARBA" id="ARBA00023163"/>
    </source>
</evidence>
<dbReference type="InterPro" id="IPR051054">
    <property type="entry name" value="SorC_transcr_regulators"/>
</dbReference>
<name>E3HB89_ILYPC</name>
<dbReference type="PANTHER" id="PTHR34294">
    <property type="entry name" value="TRANSCRIPTIONAL REGULATOR-RELATED"/>
    <property type="match status" value="1"/>
</dbReference>
<dbReference type="PANTHER" id="PTHR34294:SF1">
    <property type="entry name" value="TRANSCRIPTIONAL REGULATOR LSRR"/>
    <property type="match status" value="1"/>
</dbReference>
<dbReference type="EMBL" id="CP002281">
    <property type="protein sequence ID" value="ADO82240.1"/>
    <property type="molecule type" value="Genomic_DNA"/>
</dbReference>
<dbReference type="HOGENOM" id="CLU_054506_1_1_0"/>
<reference evidence="6 7" key="1">
    <citation type="journal article" date="2010" name="Stand. Genomic Sci.">
        <title>Complete genome sequence of Ilyobacter polytropus type strain (CuHbu1).</title>
        <authorList>
            <person name="Sikorski J."/>
            <person name="Chertkov O."/>
            <person name="Lapidus A."/>
            <person name="Nolan M."/>
            <person name="Lucas S."/>
            <person name="Del Rio T.G."/>
            <person name="Tice H."/>
            <person name="Cheng J.F."/>
            <person name="Tapia R."/>
            <person name="Han C."/>
            <person name="Goodwin L."/>
            <person name="Pitluck S."/>
            <person name="Liolios K."/>
            <person name="Ivanova N."/>
            <person name="Mavromatis K."/>
            <person name="Mikhailova N."/>
            <person name="Pati A."/>
            <person name="Chen A."/>
            <person name="Palaniappan K."/>
            <person name="Land M."/>
            <person name="Hauser L."/>
            <person name="Chang Y.J."/>
            <person name="Jeffries C.D."/>
            <person name="Brambilla E."/>
            <person name="Yasawong M."/>
            <person name="Rohde M."/>
            <person name="Pukall R."/>
            <person name="Spring S."/>
            <person name="Goker M."/>
            <person name="Woyke T."/>
            <person name="Bristow J."/>
            <person name="Eisen J.A."/>
            <person name="Markowitz V."/>
            <person name="Hugenholtz P."/>
            <person name="Kyrpides N.C."/>
            <person name="Klenk H.P."/>
        </authorList>
    </citation>
    <scope>NUCLEOTIDE SEQUENCE [LARGE SCALE GENOMIC DNA]</scope>
    <source>
        <strain evidence="7">ATCC 51220 / DSM 2926 / LMG 16218 / CuHBu1</strain>
    </source>
</reference>
<gene>
    <name evidence="6" type="ordered locus">Ilyop_0452</name>
</gene>
<evidence type="ECO:0000256" key="1">
    <source>
        <dbReference type="ARBA" id="ARBA00010466"/>
    </source>
</evidence>
<dbReference type="SUPFAM" id="SSF100950">
    <property type="entry name" value="NagB/RpiA/CoA transferase-like"/>
    <property type="match status" value="1"/>
</dbReference>
<protein>
    <submittedName>
        <fullName evidence="6">Transcriptional regulator, DeoR family</fullName>
    </submittedName>
</protein>
<evidence type="ECO:0000259" key="5">
    <source>
        <dbReference type="Pfam" id="PF04198"/>
    </source>
</evidence>
<feature type="domain" description="Sugar-binding" evidence="5">
    <location>
        <begin position="60"/>
        <end position="310"/>
    </location>
</feature>
<dbReference type="STRING" id="572544.Ilyop_0452"/>
<accession>E3HB89</accession>
<evidence type="ECO:0000313" key="7">
    <source>
        <dbReference type="Proteomes" id="UP000006875"/>
    </source>
</evidence>
<dbReference type="InterPro" id="IPR007324">
    <property type="entry name" value="Sugar-bd_dom_put"/>
</dbReference>
<keyword evidence="3" id="KW-0238">DNA-binding</keyword>
<dbReference type="RefSeq" id="WP_013386910.1">
    <property type="nucleotide sequence ID" value="NC_014632.1"/>
</dbReference>
<proteinExistence type="inferred from homology"/>
<organism evidence="6 7">
    <name type="scientific">Ilyobacter polytropus (strain ATCC 51220 / DSM 2926 / LMG 16218 / CuHBu1)</name>
    <dbReference type="NCBI Taxonomy" id="572544"/>
    <lineage>
        <taxon>Bacteria</taxon>
        <taxon>Fusobacteriati</taxon>
        <taxon>Fusobacteriota</taxon>
        <taxon>Fusobacteriia</taxon>
        <taxon>Fusobacteriales</taxon>
        <taxon>Fusobacteriaceae</taxon>
        <taxon>Ilyobacter</taxon>
    </lineage>
</organism>
<sequence length="314" mass="34921">MIYEIDKIKKIVDVARMYYEQNLTQNEIAKALSISRPSISKMLAEAKNLGIVKITITSPLEQNEELLKNIKETFNLKGGIIVHGAASEKVNNAFITNESAIYIMNKLTKSNKIGLGWGKMMNSIVKRISETSSVKTSGSICPLLGNSVTPYEEYHPDSLVRKLGEKMGLKPFYIYSPTFFASKEEFEGFLNLENQKIINNLWNSLDIAILNIDNHPSVPDFATASRFGESLNTKKIIGHMISYYYNINGEILKSSSDYTNHISLSDLKNTETVIGVCSSDTNVKAVIGALKTGLITHLIIDDELATKVLETISK</sequence>
<dbReference type="eggNOG" id="COG2390">
    <property type="taxonomic scope" value="Bacteria"/>
</dbReference>
<evidence type="ECO:0000256" key="2">
    <source>
        <dbReference type="ARBA" id="ARBA00023015"/>
    </source>
</evidence>
<keyword evidence="4" id="KW-0804">Transcription</keyword>
<dbReference type="InterPro" id="IPR013324">
    <property type="entry name" value="RNA_pol_sigma_r3/r4-like"/>
</dbReference>
<evidence type="ECO:0000313" key="6">
    <source>
        <dbReference type="EMBL" id="ADO82240.1"/>
    </source>
</evidence>
<comment type="similarity">
    <text evidence="1">Belongs to the SorC transcriptional regulatory family.</text>
</comment>
<evidence type="ECO:0000256" key="3">
    <source>
        <dbReference type="ARBA" id="ARBA00023125"/>
    </source>
</evidence>
<dbReference type="Proteomes" id="UP000006875">
    <property type="component" value="Chromosome"/>
</dbReference>
<dbReference type="InterPro" id="IPR037171">
    <property type="entry name" value="NagB/RpiA_transferase-like"/>
</dbReference>
<dbReference type="Gene3D" id="3.40.50.1360">
    <property type="match status" value="1"/>
</dbReference>
<dbReference type="OrthoDB" id="58802at2"/>
<dbReference type="GO" id="GO:0030246">
    <property type="term" value="F:carbohydrate binding"/>
    <property type="evidence" value="ECO:0007669"/>
    <property type="project" value="InterPro"/>
</dbReference>